<evidence type="ECO:0000313" key="2">
    <source>
        <dbReference type="Proteomes" id="UP000326924"/>
    </source>
</evidence>
<dbReference type="Proteomes" id="UP000326924">
    <property type="component" value="Unassembled WGS sequence"/>
</dbReference>
<dbReference type="OrthoDB" id="301415at2759"/>
<organism evidence="1 2">
    <name type="scientific">Sphaerosporella brunnea</name>
    <dbReference type="NCBI Taxonomy" id="1250544"/>
    <lineage>
        <taxon>Eukaryota</taxon>
        <taxon>Fungi</taxon>
        <taxon>Dikarya</taxon>
        <taxon>Ascomycota</taxon>
        <taxon>Pezizomycotina</taxon>
        <taxon>Pezizomycetes</taxon>
        <taxon>Pezizales</taxon>
        <taxon>Pyronemataceae</taxon>
        <taxon>Sphaerosporella</taxon>
    </lineage>
</organism>
<comment type="caution">
    <text evidence="1">The sequence shown here is derived from an EMBL/GenBank/DDBJ whole genome shotgun (WGS) entry which is preliminary data.</text>
</comment>
<accession>A0A5J5EUZ9</accession>
<sequence>MPINKRTLLTILLTSSLLFVLGLYHFRRQQSADSLQTTLHQSSRTTPLSITARVHNHRFTPVTLLPWNTPLDPLAPQAGVFSVLDVDGVEVVPMWNRVGRQLPQEAVTILPGETREMVHQLGMWRLAKGAYVVKARWRWGEAEKDIEEAVAVEIDV</sequence>
<dbReference type="InParanoid" id="A0A5J5EUZ9"/>
<evidence type="ECO:0000313" key="1">
    <source>
        <dbReference type="EMBL" id="KAA8903057.1"/>
    </source>
</evidence>
<reference evidence="1 2" key="1">
    <citation type="submission" date="2019-09" db="EMBL/GenBank/DDBJ databases">
        <title>Draft genome of the ectomycorrhizal ascomycete Sphaerosporella brunnea.</title>
        <authorList>
            <consortium name="DOE Joint Genome Institute"/>
            <person name="Benucci G.M."/>
            <person name="Marozzi G."/>
            <person name="Antonielli L."/>
            <person name="Sanchez S."/>
            <person name="Marco P."/>
            <person name="Wang X."/>
            <person name="Falini L.B."/>
            <person name="Barry K."/>
            <person name="Haridas S."/>
            <person name="Lipzen A."/>
            <person name="Labutti K."/>
            <person name="Grigoriev I.V."/>
            <person name="Murat C."/>
            <person name="Martin F."/>
            <person name="Albertini E."/>
            <person name="Donnini D."/>
            <person name="Bonito G."/>
        </authorList>
    </citation>
    <scope>NUCLEOTIDE SEQUENCE [LARGE SCALE GENOMIC DNA]</scope>
    <source>
        <strain evidence="1 2">Sb_GMNB300</strain>
    </source>
</reference>
<keyword evidence="2" id="KW-1185">Reference proteome</keyword>
<dbReference type="EMBL" id="VXIS01000123">
    <property type="protein sequence ID" value="KAA8903057.1"/>
    <property type="molecule type" value="Genomic_DNA"/>
</dbReference>
<gene>
    <name evidence="1" type="ORF">FN846DRAFT_71658</name>
</gene>
<proteinExistence type="predicted"/>
<protein>
    <submittedName>
        <fullName evidence="1">Uncharacterized protein</fullName>
    </submittedName>
</protein>
<name>A0A5J5EUZ9_9PEZI</name>
<dbReference type="Gene3D" id="2.60.40.2970">
    <property type="match status" value="1"/>
</dbReference>
<dbReference type="AlphaFoldDB" id="A0A5J5EUZ9"/>